<comment type="similarity">
    <text evidence="1">Belongs to the PDE6D/unc-119 family.</text>
</comment>
<evidence type="ECO:0000259" key="5">
    <source>
        <dbReference type="Pfam" id="PF05351"/>
    </source>
</evidence>
<dbReference type="InterPro" id="IPR008015">
    <property type="entry name" value="PDED_dom"/>
</dbReference>
<evidence type="ECO:0000313" key="9">
    <source>
        <dbReference type="WBParaSite" id="DME_0000064701-mRNA-1"/>
    </source>
</evidence>
<protein>
    <submittedName>
        <fullName evidence="9">GMP_PDE_delta domain-containing protein</fullName>
    </submittedName>
</protein>
<gene>
    <name evidence="6" type="ORF">DME_LOCUS5007</name>
</gene>
<evidence type="ECO:0000256" key="3">
    <source>
        <dbReference type="ARBA" id="ARBA00022927"/>
    </source>
</evidence>
<dbReference type="GO" id="GO:0042953">
    <property type="term" value="P:lipoprotein transport"/>
    <property type="evidence" value="ECO:0007669"/>
    <property type="project" value="TreeGrafter"/>
</dbReference>
<dbReference type="Pfam" id="PF05351">
    <property type="entry name" value="GMP_PDE_delta"/>
    <property type="match status" value="1"/>
</dbReference>
<name>A0A158Q2R0_DRAME</name>
<evidence type="ECO:0000313" key="8">
    <source>
        <dbReference type="Proteomes" id="UP000274756"/>
    </source>
</evidence>
<proteinExistence type="inferred from homology"/>
<dbReference type="PANTHER" id="PTHR12951">
    <property type="entry name" value="RETINAL PROTEIN 4"/>
    <property type="match status" value="1"/>
</dbReference>
<dbReference type="Gene3D" id="2.70.50.40">
    <property type="entry name" value="GMP phosphodiesterase, delta subunit"/>
    <property type="match status" value="1"/>
</dbReference>
<dbReference type="Proteomes" id="UP000038040">
    <property type="component" value="Unplaced"/>
</dbReference>
<accession>A0A158Q2R0</accession>
<dbReference type="Proteomes" id="UP000274756">
    <property type="component" value="Unassembled WGS sequence"/>
</dbReference>
<dbReference type="AlphaFoldDB" id="A0A158Q2R0"/>
<dbReference type="WBParaSite" id="DME_0000064701-mRNA-1">
    <property type="protein sequence ID" value="DME_0000064701-mRNA-1"/>
    <property type="gene ID" value="DME_0000064701"/>
</dbReference>
<keyword evidence="2" id="KW-0813">Transport</keyword>
<keyword evidence="3" id="KW-0653">Protein transport</keyword>
<evidence type="ECO:0000313" key="6">
    <source>
        <dbReference type="EMBL" id="VDN55034.1"/>
    </source>
</evidence>
<reference evidence="6 8" key="2">
    <citation type="submission" date="2018-11" db="EMBL/GenBank/DDBJ databases">
        <authorList>
            <consortium name="Pathogen Informatics"/>
        </authorList>
    </citation>
    <scope>NUCLEOTIDE SEQUENCE [LARGE SCALE GENOMIC DNA]</scope>
</reference>
<dbReference type="GO" id="GO:0060271">
    <property type="term" value="P:cilium assembly"/>
    <property type="evidence" value="ECO:0007669"/>
    <property type="project" value="TreeGrafter"/>
</dbReference>
<evidence type="ECO:0000256" key="1">
    <source>
        <dbReference type="ARBA" id="ARBA00008102"/>
    </source>
</evidence>
<dbReference type="FunFam" id="2.70.50.40:FF:000004">
    <property type="entry name" value="protein unc-119 homolog A isoform X3"/>
    <property type="match status" value="1"/>
</dbReference>
<organism evidence="7 9">
    <name type="scientific">Dracunculus medinensis</name>
    <name type="common">Guinea worm</name>
    <dbReference type="NCBI Taxonomy" id="318479"/>
    <lineage>
        <taxon>Eukaryota</taxon>
        <taxon>Metazoa</taxon>
        <taxon>Ecdysozoa</taxon>
        <taxon>Nematoda</taxon>
        <taxon>Chromadorea</taxon>
        <taxon>Rhabditida</taxon>
        <taxon>Spirurina</taxon>
        <taxon>Dracunculoidea</taxon>
        <taxon>Dracunculidae</taxon>
        <taxon>Dracunculus</taxon>
    </lineage>
</organism>
<dbReference type="EMBL" id="UYYG01001151">
    <property type="protein sequence ID" value="VDN55034.1"/>
    <property type="molecule type" value="Genomic_DNA"/>
</dbReference>
<keyword evidence="4" id="KW-0446">Lipid-binding</keyword>
<dbReference type="GO" id="GO:0005929">
    <property type="term" value="C:cilium"/>
    <property type="evidence" value="ECO:0007669"/>
    <property type="project" value="TreeGrafter"/>
</dbReference>
<dbReference type="OrthoDB" id="10248777at2759"/>
<reference evidence="9" key="1">
    <citation type="submission" date="2016-04" db="UniProtKB">
        <authorList>
            <consortium name="WormBaseParasite"/>
        </authorList>
    </citation>
    <scope>IDENTIFICATION</scope>
</reference>
<sequence>MPQIHRGSSSTMTENCIHEPLSEEELRSLSVITPEDVLRLDKITDDYLCKPEANIFDIEFTRFKIRDLETDQVLFEIAKPTNEYEDNEYPVASVQLAIDEASATRFVRYQFTPAFLRLKRVGATVEFNVGNQPVNKFRMIERHFFRDRLLKSFDFEFGFCVPNSRNTCEHIYDFPQLSETLINEMIACPYETRSDSFYFVEDRLIMHNKADYAYNGDV</sequence>
<feature type="domain" description="GMP phosphodiesterase delta subunit" evidence="5">
    <location>
        <begin position="52"/>
        <end position="214"/>
    </location>
</feature>
<dbReference type="GO" id="GO:0007399">
    <property type="term" value="P:nervous system development"/>
    <property type="evidence" value="ECO:0007669"/>
    <property type="project" value="TreeGrafter"/>
</dbReference>
<evidence type="ECO:0000256" key="2">
    <source>
        <dbReference type="ARBA" id="ARBA00022448"/>
    </source>
</evidence>
<dbReference type="STRING" id="318479.A0A158Q2R0"/>
<dbReference type="InterPro" id="IPR051519">
    <property type="entry name" value="PDE6D_unc-119_myristoyl-bd"/>
</dbReference>
<dbReference type="InterPro" id="IPR037036">
    <property type="entry name" value="PDED_dom_sf"/>
</dbReference>
<dbReference type="InterPro" id="IPR014756">
    <property type="entry name" value="Ig_E-set"/>
</dbReference>
<evidence type="ECO:0000256" key="4">
    <source>
        <dbReference type="ARBA" id="ARBA00023121"/>
    </source>
</evidence>
<evidence type="ECO:0000313" key="7">
    <source>
        <dbReference type="Proteomes" id="UP000038040"/>
    </source>
</evidence>
<dbReference type="PANTHER" id="PTHR12951:SF1">
    <property type="entry name" value="PROTEIN UNC-119 HOMOLOG"/>
    <property type="match status" value="1"/>
</dbReference>
<dbReference type="SUPFAM" id="SSF81296">
    <property type="entry name" value="E set domains"/>
    <property type="match status" value="1"/>
</dbReference>
<dbReference type="GO" id="GO:0008289">
    <property type="term" value="F:lipid binding"/>
    <property type="evidence" value="ECO:0007669"/>
    <property type="project" value="UniProtKB-KW"/>
</dbReference>
<keyword evidence="8" id="KW-1185">Reference proteome</keyword>